<dbReference type="RefSeq" id="WP_150379012.1">
    <property type="nucleotide sequence ID" value="NZ_RZUH01000003.1"/>
</dbReference>
<dbReference type="AlphaFoldDB" id="A0A5M9ZLX8"/>
<dbReference type="InterPro" id="IPR050194">
    <property type="entry name" value="Glycosyltransferase_grp1"/>
</dbReference>
<dbReference type="Gene3D" id="3.40.50.2000">
    <property type="entry name" value="Glycogen Phosphorylase B"/>
    <property type="match status" value="2"/>
</dbReference>
<accession>A0A5M9ZLX8</accession>
<keyword evidence="1" id="KW-0328">Glycosyltransferase</keyword>
<dbReference type="GO" id="GO:0016758">
    <property type="term" value="F:hexosyltransferase activity"/>
    <property type="evidence" value="ECO:0007669"/>
    <property type="project" value="TreeGrafter"/>
</dbReference>
<dbReference type="Proteomes" id="UP000410049">
    <property type="component" value="Unassembled WGS sequence"/>
</dbReference>
<dbReference type="Pfam" id="PF00534">
    <property type="entry name" value="Glycos_transf_1"/>
    <property type="match status" value="1"/>
</dbReference>
<evidence type="ECO:0000259" key="5">
    <source>
        <dbReference type="Pfam" id="PF13439"/>
    </source>
</evidence>
<comment type="caution">
    <text evidence="6">The sequence shown here is derived from an EMBL/GenBank/DDBJ whole genome shotgun (WGS) entry which is preliminary data.</text>
</comment>
<feature type="region of interest" description="Disordered" evidence="3">
    <location>
        <begin position="1"/>
        <end position="42"/>
    </location>
</feature>
<evidence type="ECO:0000256" key="1">
    <source>
        <dbReference type="ARBA" id="ARBA00022676"/>
    </source>
</evidence>
<dbReference type="SUPFAM" id="SSF53756">
    <property type="entry name" value="UDP-Glycosyltransferase/glycogen phosphorylase"/>
    <property type="match status" value="1"/>
</dbReference>
<dbReference type="Pfam" id="PF13439">
    <property type="entry name" value="Glyco_transf_4"/>
    <property type="match status" value="1"/>
</dbReference>
<proteinExistence type="predicted"/>
<dbReference type="PANTHER" id="PTHR45947:SF3">
    <property type="entry name" value="SULFOQUINOVOSYL TRANSFERASE SQD2"/>
    <property type="match status" value="1"/>
</dbReference>
<evidence type="ECO:0000313" key="7">
    <source>
        <dbReference type="Proteomes" id="UP000410049"/>
    </source>
</evidence>
<evidence type="ECO:0000256" key="2">
    <source>
        <dbReference type="ARBA" id="ARBA00022679"/>
    </source>
</evidence>
<dbReference type="GO" id="GO:1901137">
    <property type="term" value="P:carbohydrate derivative biosynthetic process"/>
    <property type="evidence" value="ECO:0007669"/>
    <property type="project" value="UniProtKB-ARBA"/>
</dbReference>
<dbReference type="InterPro" id="IPR001296">
    <property type="entry name" value="Glyco_trans_1"/>
</dbReference>
<name>A0A5M9ZLX8_9BIFI</name>
<evidence type="ECO:0000313" key="6">
    <source>
        <dbReference type="EMBL" id="KAA8828459.1"/>
    </source>
</evidence>
<protein>
    <submittedName>
        <fullName evidence="6">Glycosyltransferase family 1 protein</fullName>
    </submittedName>
</protein>
<feature type="domain" description="Glycosyl transferase family 1" evidence="4">
    <location>
        <begin position="269"/>
        <end position="421"/>
    </location>
</feature>
<feature type="compositionally biased region" description="Polar residues" evidence="3">
    <location>
        <begin position="11"/>
        <end position="26"/>
    </location>
</feature>
<dbReference type="PANTHER" id="PTHR45947">
    <property type="entry name" value="SULFOQUINOVOSYL TRANSFERASE SQD2"/>
    <property type="match status" value="1"/>
</dbReference>
<dbReference type="InterPro" id="IPR028098">
    <property type="entry name" value="Glyco_trans_4-like_N"/>
</dbReference>
<gene>
    <name evidence="6" type="ORF">EMO91_04695</name>
</gene>
<dbReference type="EMBL" id="RZUH01000003">
    <property type="protein sequence ID" value="KAA8828459.1"/>
    <property type="molecule type" value="Genomic_DNA"/>
</dbReference>
<sequence>MDKTTNHQSDEQSQSAKPAEQDSAQRNPDGRFSGDSPERGMDDFERRKLNVLVVSESSLAQTNGVSGSVMRILDRFAERGFEARVIAPQPAPKGGTYAGFAVDEVPTVAIQKFNVAISPKTPIIQSIENGPKPDVIHVAAPISKLGHAALIAGEELGVPTVAIYQTDVAQYARRFAREAIDGVTDGVAPNHTGWLRKVSKAAGEKAEDIVAKRIAQMHNMATLTLAPTDQARQRLESFGVDPSLIRLWGRGVDSTLFNPARTGTAHVRELHREWSHDGAMPVIGYVGRLAPEKQVEQLVALDGLDVQLVVVGGGPMAEELHERLPHAVFTGMLHGDDLADAYAALDVFVHTGNEETFGQTIQEAMASGLPVIAPASGGPIDLVDSNVTGLLYRPNDEDDLRACVTRLVEDAPLRRLMGTNGLAAVQGRTWPMMVDRLIDYYRLALELNLARRA</sequence>
<dbReference type="CDD" id="cd03814">
    <property type="entry name" value="GT4-like"/>
    <property type="match status" value="1"/>
</dbReference>
<organism evidence="6 7">
    <name type="scientific">Bifidobacterium myosotis</name>
    <dbReference type="NCBI Taxonomy" id="1630166"/>
    <lineage>
        <taxon>Bacteria</taxon>
        <taxon>Bacillati</taxon>
        <taxon>Actinomycetota</taxon>
        <taxon>Actinomycetes</taxon>
        <taxon>Bifidobacteriales</taxon>
        <taxon>Bifidobacteriaceae</taxon>
        <taxon>Bifidobacterium</taxon>
    </lineage>
</organism>
<evidence type="ECO:0000259" key="4">
    <source>
        <dbReference type="Pfam" id="PF00534"/>
    </source>
</evidence>
<feature type="domain" description="Glycosyltransferase subfamily 4-like N-terminal" evidence="5">
    <location>
        <begin position="63"/>
        <end position="254"/>
    </location>
</feature>
<evidence type="ECO:0000256" key="3">
    <source>
        <dbReference type="SAM" id="MobiDB-lite"/>
    </source>
</evidence>
<keyword evidence="2 6" id="KW-0808">Transferase</keyword>
<reference evidence="6 7" key="1">
    <citation type="journal article" date="2019" name="Syst. Appl. Microbiol.">
        <title>Characterization of Bifidobacterium species in feaces of the Egyptian fruit bat: Description of B. vespertilionis sp. nov. and B. rousetti sp. nov.</title>
        <authorList>
            <person name="Modesto M."/>
            <person name="Satti M."/>
            <person name="Watanabe K."/>
            <person name="Puglisi E."/>
            <person name="Morelli L."/>
            <person name="Huang C.-H."/>
            <person name="Liou J.-S."/>
            <person name="Miyashita M."/>
            <person name="Tamura T."/>
            <person name="Saito S."/>
            <person name="Mori K."/>
            <person name="Huang L."/>
            <person name="Sciavilla P."/>
            <person name="Sandri C."/>
            <person name="Spiezio C."/>
            <person name="Vitali F."/>
            <person name="Cavalieri D."/>
            <person name="Perpetuini G."/>
            <person name="Tofalo R."/>
            <person name="Bonetti A."/>
            <person name="Arita M."/>
            <person name="Mattarelli P."/>
        </authorList>
    </citation>
    <scope>NUCLEOTIDE SEQUENCE [LARGE SCALE GENOMIC DNA]</scope>
    <source>
        <strain evidence="6 7">RST17</strain>
    </source>
</reference>
<feature type="compositionally biased region" description="Basic and acidic residues" evidence="3">
    <location>
        <begin position="1"/>
        <end position="10"/>
    </location>
</feature>